<evidence type="ECO:0000259" key="1">
    <source>
        <dbReference type="Pfam" id="PF01609"/>
    </source>
</evidence>
<dbReference type="EMBL" id="BAABHB010000001">
    <property type="protein sequence ID" value="GAA4398237.1"/>
    <property type="molecule type" value="Genomic_DNA"/>
</dbReference>
<protein>
    <recommendedName>
        <fullName evidence="1">Transposase IS4-like domain-containing protein</fullName>
    </recommendedName>
</protein>
<gene>
    <name evidence="2" type="ORF">GCM10023187_08690</name>
</gene>
<proteinExistence type="predicted"/>
<name>A0ABP8JYW4_9BACT</name>
<evidence type="ECO:0000313" key="2">
    <source>
        <dbReference type="EMBL" id="GAA4398237.1"/>
    </source>
</evidence>
<comment type="caution">
    <text evidence="2">The sequence shown here is derived from an EMBL/GenBank/DDBJ whole genome shotgun (WGS) entry which is preliminary data.</text>
</comment>
<evidence type="ECO:0000313" key="3">
    <source>
        <dbReference type="Proteomes" id="UP001500936"/>
    </source>
</evidence>
<accession>A0ABP8JYW4</accession>
<dbReference type="PANTHER" id="PTHR34631:SF3">
    <property type="entry name" value="ISSOD12 TRANSPOSASE TNPA_ISSOD12"/>
    <property type="match status" value="1"/>
</dbReference>
<dbReference type="InterPro" id="IPR053172">
    <property type="entry name" value="Tn903_transposase"/>
</dbReference>
<feature type="domain" description="Transposase IS4-like" evidence="1">
    <location>
        <begin position="2"/>
        <end position="147"/>
    </location>
</feature>
<keyword evidence="3" id="KW-1185">Reference proteome</keyword>
<dbReference type="Proteomes" id="UP001500936">
    <property type="component" value="Unassembled WGS sequence"/>
</dbReference>
<reference evidence="3" key="1">
    <citation type="journal article" date="2019" name="Int. J. Syst. Evol. Microbiol.">
        <title>The Global Catalogue of Microorganisms (GCM) 10K type strain sequencing project: providing services to taxonomists for standard genome sequencing and annotation.</title>
        <authorList>
            <consortium name="The Broad Institute Genomics Platform"/>
            <consortium name="The Broad Institute Genome Sequencing Center for Infectious Disease"/>
            <person name="Wu L."/>
            <person name="Ma J."/>
        </authorList>
    </citation>
    <scope>NUCLEOTIDE SEQUENCE [LARGE SCALE GENOMIC DNA]</scope>
    <source>
        <strain evidence="3">JCM 17925</strain>
    </source>
</reference>
<dbReference type="Pfam" id="PF01609">
    <property type="entry name" value="DDE_Tnp_1"/>
    <property type="match status" value="1"/>
</dbReference>
<dbReference type="PANTHER" id="PTHR34631">
    <property type="match status" value="1"/>
</dbReference>
<sequence>MAYNEATNQVLAITLTSSDIDGAAMLEPLLEAITLPVNKVVADGAYDQKKVYDYLQQQQIQAIIPPRANAILWLDQDRQPLVHDRNQAVLKIKTLGLADWKRAVGYHRRSKAETGMYRLKVIFGERLRSRTLSRQQVEVRLKADCLNRFSRLGLPMAVKKPPT</sequence>
<dbReference type="InterPro" id="IPR002559">
    <property type="entry name" value="Transposase_11"/>
</dbReference>
<organism evidence="2 3">
    <name type="scientific">Nibrella viscosa</name>
    <dbReference type="NCBI Taxonomy" id="1084524"/>
    <lineage>
        <taxon>Bacteria</taxon>
        <taxon>Pseudomonadati</taxon>
        <taxon>Bacteroidota</taxon>
        <taxon>Cytophagia</taxon>
        <taxon>Cytophagales</taxon>
        <taxon>Spirosomataceae</taxon>
        <taxon>Nibrella</taxon>
    </lineage>
</organism>